<dbReference type="AlphaFoldDB" id="A0A9D1VAJ5"/>
<gene>
    <name evidence="2" type="ORF">H9862_01240</name>
</gene>
<reference evidence="2" key="2">
    <citation type="submission" date="2021-04" db="EMBL/GenBank/DDBJ databases">
        <authorList>
            <person name="Gilroy R."/>
        </authorList>
    </citation>
    <scope>NUCLEOTIDE SEQUENCE</scope>
    <source>
        <strain evidence="2">14975</strain>
    </source>
</reference>
<dbReference type="SUPFAM" id="SSF52540">
    <property type="entry name" value="P-loop containing nucleoside triphosphate hydrolases"/>
    <property type="match status" value="1"/>
</dbReference>
<accession>A0A9D1VAJ5</accession>
<dbReference type="EMBL" id="DXFQ01000016">
    <property type="protein sequence ID" value="HIX19210.1"/>
    <property type="molecule type" value="Genomic_DNA"/>
</dbReference>
<name>A0A9D1VAJ5_9BACT</name>
<evidence type="ECO:0000259" key="1">
    <source>
        <dbReference type="Pfam" id="PF13304"/>
    </source>
</evidence>
<evidence type="ECO:0000313" key="2">
    <source>
        <dbReference type="EMBL" id="HIX19210.1"/>
    </source>
</evidence>
<protein>
    <submittedName>
        <fullName evidence="2">AAA family ATPase</fullName>
    </submittedName>
</protein>
<dbReference type="Pfam" id="PF13304">
    <property type="entry name" value="AAA_21"/>
    <property type="match status" value="1"/>
</dbReference>
<dbReference type="Proteomes" id="UP000823964">
    <property type="component" value="Unassembled WGS sequence"/>
</dbReference>
<organism evidence="2 3">
    <name type="scientific">Candidatus Akkermansia intestinigallinarum</name>
    <dbReference type="NCBI Taxonomy" id="2838431"/>
    <lineage>
        <taxon>Bacteria</taxon>
        <taxon>Pseudomonadati</taxon>
        <taxon>Verrucomicrobiota</taxon>
        <taxon>Verrucomicrobiia</taxon>
        <taxon>Verrucomicrobiales</taxon>
        <taxon>Akkermansiaceae</taxon>
        <taxon>Akkermansia</taxon>
    </lineage>
</organism>
<dbReference type="PANTHER" id="PTHR32182">
    <property type="entry name" value="DNA REPLICATION AND REPAIR PROTEIN RECF"/>
    <property type="match status" value="1"/>
</dbReference>
<sequence>MITQFRINHFKSLMMKKPVTLNSGLNLMIGLNSSGKSTFLQAIDFVSALPRFGGYRSWLDKRGWEAKDLACRVKSGARSRSMPLIEFEAVYEEPDDHLPYQWSGAFSVGKGRCESEKLCHGPDQYEPDKDPNMKSFNYEGSFFSIFEPAKIQGFRKLASNCYSLDLLSPQLMRAHVRRRSEAGVGTGGELLGHALLELSESEAEKLADVMRRLHPAYESFDVKKQRGGSVRFSINEKFADGNSQLETEATHISDGLLRLMAIIVSTMRCRGGTLLIDELEDGLNPEVMEPLLNYLAYDAGCQTIVTTHSPILLSYLNDDQAHQAVKLLFKDEAGMSRCVPFFDLPTTRKMLDTLYPGEVMLQCDLNNLSEEACAYAENQQ</sequence>
<dbReference type="Gene3D" id="3.40.50.300">
    <property type="entry name" value="P-loop containing nucleotide triphosphate hydrolases"/>
    <property type="match status" value="2"/>
</dbReference>
<dbReference type="GO" id="GO:0005524">
    <property type="term" value="F:ATP binding"/>
    <property type="evidence" value="ECO:0007669"/>
    <property type="project" value="InterPro"/>
</dbReference>
<reference evidence="2" key="1">
    <citation type="journal article" date="2021" name="PeerJ">
        <title>Extensive microbial diversity within the chicken gut microbiome revealed by metagenomics and culture.</title>
        <authorList>
            <person name="Gilroy R."/>
            <person name="Ravi A."/>
            <person name="Getino M."/>
            <person name="Pursley I."/>
            <person name="Horton D.L."/>
            <person name="Alikhan N.F."/>
            <person name="Baker D."/>
            <person name="Gharbi K."/>
            <person name="Hall N."/>
            <person name="Watson M."/>
            <person name="Adriaenssens E.M."/>
            <person name="Foster-Nyarko E."/>
            <person name="Jarju S."/>
            <person name="Secka A."/>
            <person name="Antonio M."/>
            <person name="Oren A."/>
            <person name="Chaudhuri R.R."/>
            <person name="La Ragione R."/>
            <person name="Hildebrand F."/>
            <person name="Pallen M.J."/>
        </authorList>
    </citation>
    <scope>NUCLEOTIDE SEQUENCE</scope>
    <source>
        <strain evidence="2">14975</strain>
    </source>
</reference>
<dbReference type="GO" id="GO:0016887">
    <property type="term" value="F:ATP hydrolysis activity"/>
    <property type="evidence" value="ECO:0007669"/>
    <property type="project" value="InterPro"/>
</dbReference>
<comment type="caution">
    <text evidence="2">The sequence shown here is derived from an EMBL/GenBank/DDBJ whole genome shotgun (WGS) entry which is preliminary data.</text>
</comment>
<dbReference type="PANTHER" id="PTHR32182:SF22">
    <property type="entry name" value="ATP-DEPENDENT ENDONUCLEASE, OLD FAMILY-RELATED"/>
    <property type="match status" value="1"/>
</dbReference>
<dbReference type="GO" id="GO:0000731">
    <property type="term" value="P:DNA synthesis involved in DNA repair"/>
    <property type="evidence" value="ECO:0007669"/>
    <property type="project" value="TreeGrafter"/>
</dbReference>
<feature type="domain" description="ATPase AAA-type core" evidence="1">
    <location>
        <begin position="208"/>
        <end position="314"/>
    </location>
</feature>
<dbReference type="InterPro" id="IPR003959">
    <property type="entry name" value="ATPase_AAA_core"/>
</dbReference>
<proteinExistence type="predicted"/>
<dbReference type="InterPro" id="IPR027417">
    <property type="entry name" value="P-loop_NTPase"/>
</dbReference>
<evidence type="ECO:0000313" key="3">
    <source>
        <dbReference type="Proteomes" id="UP000823964"/>
    </source>
</evidence>
<dbReference type="GO" id="GO:0006302">
    <property type="term" value="P:double-strand break repair"/>
    <property type="evidence" value="ECO:0007669"/>
    <property type="project" value="TreeGrafter"/>
</dbReference>